<sequence length="96" mass="11236">MWQQVDVLLLMIWYSKCQPIMKEINVQERVKGTCKIGQSCTSFIEMERSDGRICMTYFVDNHDHDINLPSLAHMNLPKCDRDKIAGVNKLYFILLI</sequence>
<protein>
    <recommendedName>
        <fullName evidence="4">FAR1 domain-containing protein</fullName>
    </recommendedName>
</protein>
<dbReference type="EMBL" id="JARAKH010000009">
    <property type="protein sequence ID" value="KAK8400991.1"/>
    <property type="molecule type" value="Genomic_DNA"/>
</dbReference>
<organism evidence="2 3">
    <name type="scientific">Scylla paramamosain</name>
    <name type="common">Mud crab</name>
    <dbReference type="NCBI Taxonomy" id="85552"/>
    <lineage>
        <taxon>Eukaryota</taxon>
        <taxon>Metazoa</taxon>
        <taxon>Ecdysozoa</taxon>
        <taxon>Arthropoda</taxon>
        <taxon>Crustacea</taxon>
        <taxon>Multicrustacea</taxon>
        <taxon>Malacostraca</taxon>
        <taxon>Eumalacostraca</taxon>
        <taxon>Eucarida</taxon>
        <taxon>Decapoda</taxon>
        <taxon>Pleocyemata</taxon>
        <taxon>Brachyura</taxon>
        <taxon>Eubrachyura</taxon>
        <taxon>Portunoidea</taxon>
        <taxon>Portunidae</taxon>
        <taxon>Portuninae</taxon>
        <taxon>Scylla</taxon>
    </lineage>
</organism>
<comment type="caution">
    <text evidence="2">The sequence shown here is derived from an EMBL/GenBank/DDBJ whole genome shotgun (WGS) entry which is preliminary data.</text>
</comment>
<proteinExistence type="predicted"/>
<feature type="signal peptide" evidence="1">
    <location>
        <begin position="1"/>
        <end position="17"/>
    </location>
</feature>
<feature type="chain" id="PRO_5044717141" description="FAR1 domain-containing protein" evidence="1">
    <location>
        <begin position="18"/>
        <end position="96"/>
    </location>
</feature>
<evidence type="ECO:0000313" key="3">
    <source>
        <dbReference type="Proteomes" id="UP001487740"/>
    </source>
</evidence>
<reference evidence="2 3" key="1">
    <citation type="submission" date="2023-03" db="EMBL/GenBank/DDBJ databases">
        <title>High-quality genome of Scylla paramamosain provides insights in environmental adaptation.</title>
        <authorList>
            <person name="Zhang L."/>
        </authorList>
    </citation>
    <scope>NUCLEOTIDE SEQUENCE [LARGE SCALE GENOMIC DNA]</scope>
    <source>
        <strain evidence="2">LZ_2023a</strain>
        <tissue evidence="2">Muscle</tissue>
    </source>
</reference>
<dbReference type="Proteomes" id="UP001487740">
    <property type="component" value="Unassembled WGS sequence"/>
</dbReference>
<name>A0AAW0ULR2_SCYPA</name>
<evidence type="ECO:0000313" key="2">
    <source>
        <dbReference type="EMBL" id="KAK8400990.1"/>
    </source>
</evidence>
<keyword evidence="1" id="KW-0732">Signal</keyword>
<evidence type="ECO:0000256" key="1">
    <source>
        <dbReference type="SAM" id="SignalP"/>
    </source>
</evidence>
<dbReference type="AlphaFoldDB" id="A0AAW0ULR2"/>
<gene>
    <name evidence="2" type="ORF">O3P69_002638</name>
</gene>
<dbReference type="EMBL" id="JARAKH010000009">
    <property type="protein sequence ID" value="KAK8400990.1"/>
    <property type="molecule type" value="Genomic_DNA"/>
</dbReference>
<accession>A0AAW0ULR2</accession>
<evidence type="ECO:0008006" key="4">
    <source>
        <dbReference type="Google" id="ProtNLM"/>
    </source>
</evidence>
<dbReference type="EMBL" id="JARAKH010000009">
    <property type="protein sequence ID" value="KAK8400989.1"/>
    <property type="molecule type" value="Genomic_DNA"/>
</dbReference>
<keyword evidence="3" id="KW-1185">Reference proteome</keyword>